<reference evidence="9 10" key="1">
    <citation type="submission" date="2009-11" db="EMBL/GenBank/DDBJ databases">
        <title>Annotation of Allomyces macrogynus ATCC 38327.</title>
        <authorList>
            <consortium name="The Broad Institute Genome Sequencing Platform"/>
            <person name="Russ C."/>
            <person name="Cuomo C."/>
            <person name="Burger G."/>
            <person name="Gray M.W."/>
            <person name="Holland P.W.H."/>
            <person name="King N."/>
            <person name="Lang F.B.F."/>
            <person name="Roger A.J."/>
            <person name="Ruiz-Trillo I."/>
            <person name="Young S.K."/>
            <person name="Zeng Q."/>
            <person name="Gargeya S."/>
            <person name="Fitzgerald M."/>
            <person name="Haas B."/>
            <person name="Abouelleil A."/>
            <person name="Alvarado L."/>
            <person name="Arachchi H.M."/>
            <person name="Berlin A."/>
            <person name="Chapman S.B."/>
            <person name="Gearin G."/>
            <person name="Goldberg J."/>
            <person name="Griggs A."/>
            <person name="Gujja S."/>
            <person name="Hansen M."/>
            <person name="Heiman D."/>
            <person name="Howarth C."/>
            <person name="Larimer J."/>
            <person name="Lui A."/>
            <person name="MacDonald P.J.P."/>
            <person name="McCowen C."/>
            <person name="Montmayeur A."/>
            <person name="Murphy C."/>
            <person name="Neiman D."/>
            <person name="Pearson M."/>
            <person name="Priest M."/>
            <person name="Roberts A."/>
            <person name="Saif S."/>
            <person name="Shea T."/>
            <person name="Sisk P."/>
            <person name="Stolte C."/>
            <person name="Sykes S."/>
            <person name="Wortman J."/>
            <person name="Nusbaum C."/>
            <person name="Birren B."/>
        </authorList>
    </citation>
    <scope>NUCLEOTIDE SEQUENCE [LARGE SCALE GENOMIC DNA]</scope>
    <source>
        <strain evidence="9 10">ATCC 38327</strain>
    </source>
</reference>
<dbReference type="VEuPathDB" id="FungiDB:AMAG_17430"/>
<dbReference type="EMBL" id="GG745392">
    <property type="protein sequence ID" value="KNE73254.1"/>
    <property type="molecule type" value="Genomic_DNA"/>
</dbReference>
<accession>A0A0L0TF75</accession>
<dbReference type="InterPro" id="IPR011989">
    <property type="entry name" value="ARM-like"/>
</dbReference>
<evidence type="ECO:0000256" key="6">
    <source>
        <dbReference type="PIRNR" id="PIRNR002291"/>
    </source>
</evidence>
<dbReference type="SUPFAM" id="SSF49348">
    <property type="entry name" value="Clathrin adaptor appendage domain"/>
    <property type="match status" value="1"/>
</dbReference>
<keyword evidence="5 6" id="KW-0472">Membrane</keyword>
<evidence type="ECO:0000256" key="1">
    <source>
        <dbReference type="ARBA" id="ARBA00004308"/>
    </source>
</evidence>
<dbReference type="PIRSF" id="PIRSF002291">
    <property type="entry name" value="AP_complex_beta"/>
    <property type="match status" value="1"/>
</dbReference>
<dbReference type="OrthoDB" id="10254310at2759"/>
<dbReference type="eggNOG" id="KOG1061">
    <property type="taxonomic scope" value="Eukaryota"/>
</dbReference>
<protein>
    <recommendedName>
        <fullName evidence="6">AP complex subunit beta</fullName>
    </recommendedName>
</protein>
<organism evidence="9 10">
    <name type="scientific">Allomyces macrogynus (strain ATCC 38327)</name>
    <name type="common">Allomyces javanicus var. macrogynus</name>
    <dbReference type="NCBI Taxonomy" id="578462"/>
    <lineage>
        <taxon>Eukaryota</taxon>
        <taxon>Fungi</taxon>
        <taxon>Fungi incertae sedis</taxon>
        <taxon>Blastocladiomycota</taxon>
        <taxon>Blastocladiomycetes</taxon>
        <taxon>Blastocladiales</taxon>
        <taxon>Blastocladiaceae</taxon>
        <taxon>Allomyces</taxon>
    </lineage>
</organism>
<gene>
    <name evidence="9" type="ORF">AMAG_17430</name>
</gene>
<comment type="similarity">
    <text evidence="2 6">Belongs to the adaptor complexes large subunit family.</text>
</comment>
<dbReference type="SUPFAM" id="SSF48371">
    <property type="entry name" value="ARM repeat"/>
    <property type="match status" value="1"/>
</dbReference>
<dbReference type="InterPro" id="IPR016024">
    <property type="entry name" value="ARM-type_fold"/>
</dbReference>
<evidence type="ECO:0000313" key="9">
    <source>
        <dbReference type="EMBL" id="KNE73254.1"/>
    </source>
</evidence>
<evidence type="ECO:0000313" key="10">
    <source>
        <dbReference type="Proteomes" id="UP000054350"/>
    </source>
</evidence>
<dbReference type="GO" id="GO:0006886">
    <property type="term" value="P:intracellular protein transport"/>
    <property type="evidence" value="ECO:0007669"/>
    <property type="project" value="InterPro"/>
</dbReference>
<feature type="compositionally biased region" description="Low complexity" evidence="7">
    <location>
        <begin position="659"/>
        <end position="694"/>
    </location>
</feature>
<reference evidence="10" key="2">
    <citation type="submission" date="2009-11" db="EMBL/GenBank/DDBJ databases">
        <title>The Genome Sequence of Allomyces macrogynus strain ATCC 38327.</title>
        <authorList>
            <consortium name="The Broad Institute Genome Sequencing Platform"/>
            <person name="Russ C."/>
            <person name="Cuomo C."/>
            <person name="Shea T."/>
            <person name="Young S.K."/>
            <person name="Zeng Q."/>
            <person name="Koehrsen M."/>
            <person name="Haas B."/>
            <person name="Borodovsky M."/>
            <person name="Guigo R."/>
            <person name="Alvarado L."/>
            <person name="Berlin A."/>
            <person name="Borenstein D."/>
            <person name="Chen Z."/>
            <person name="Engels R."/>
            <person name="Freedman E."/>
            <person name="Gellesch M."/>
            <person name="Goldberg J."/>
            <person name="Griggs A."/>
            <person name="Gujja S."/>
            <person name="Heiman D."/>
            <person name="Hepburn T."/>
            <person name="Howarth C."/>
            <person name="Jen D."/>
            <person name="Larson L."/>
            <person name="Lewis B."/>
            <person name="Mehta T."/>
            <person name="Park D."/>
            <person name="Pearson M."/>
            <person name="Roberts A."/>
            <person name="Saif S."/>
            <person name="Shenoy N."/>
            <person name="Sisk P."/>
            <person name="Stolte C."/>
            <person name="Sykes S."/>
            <person name="Walk T."/>
            <person name="White J."/>
            <person name="Yandava C."/>
            <person name="Burger G."/>
            <person name="Gray M.W."/>
            <person name="Holland P.W.H."/>
            <person name="King N."/>
            <person name="Lang F.B.F."/>
            <person name="Roger A.J."/>
            <person name="Ruiz-Trillo I."/>
            <person name="Lander E."/>
            <person name="Nusbaum C."/>
        </authorList>
    </citation>
    <scope>NUCLEOTIDE SEQUENCE [LARGE SCALE GENOMIC DNA]</scope>
    <source>
        <strain evidence="10">ATCC 38327</strain>
    </source>
</reference>
<keyword evidence="10" id="KW-1185">Reference proteome</keyword>
<evidence type="ECO:0000256" key="2">
    <source>
        <dbReference type="ARBA" id="ARBA00006613"/>
    </source>
</evidence>
<dbReference type="InterPro" id="IPR002553">
    <property type="entry name" value="Clathrin/coatomer_adapt-like_N"/>
</dbReference>
<evidence type="ECO:0000256" key="4">
    <source>
        <dbReference type="ARBA" id="ARBA00022927"/>
    </source>
</evidence>
<name>A0A0L0TF75_ALLM3</name>
<dbReference type="PANTHER" id="PTHR11134">
    <property type="entry name" value="ADAPTOR COMPLEX SUBUNIT BETA FAMILY MEMBER"/>
    <property type="match status" value="1"/>
</dbReference>
<comment type="function">
    <text evidence="6">Adaptins are components of the adaptor complexes which link clathrin to receptors in coated vesicles. Clathrin-associated protein complexes are believed to interact with the cytoplasmic tails of membrane proteins, leading to their selection and concentration.</text>
</comment>
<evidence type="ECO:0000256" key="7">
    <source>
        <dbReference type="SAM" id="MobiDB-lite"/>
    </source>
</evidence>
<dbReference type="Pfam" id="PF01602">
    <property type="entry name" value="Adaptin_N"/>
    <property type="match status" value="1"/>
</dbReference>
<feature type="region of interest" description="Disordered" evidence="7">
    <location>
        <begin position="550"/>
        <end position="594"/>
    </location>
</feature>
<dbReference type="STRING" id="578462.A0A0L0TF75"/>
<evidence type="ECO:0000256" key="3">
    <source>
        <dbReference type="ARBA" id="ARBA00022448"/>
    </source>
</evidence>
<dbReference type="GO" id="GO:0030276">
    <property type="term" value="F:clathrin binding"/>
    <property type="evidence" value="ECO:0007669"/>
    <property type="project" value="InterPro"/>
</dbReference>
<dbReference type="InterPro" id="IPR026739">
    <property type="entry name" value="AP_beta"/>
</dbReference>
<keyword evidence="4 6" id="KW-0653">Protein transport</keyword>
<feature type="domain" description="Clathrin/coatomer adaptor adaptin-like N-terminal" evidence="8">
    <location>
        <begin position="1"/>
        <end position="495"/>
    </location>
</feature>
<evidence type="ECO:0000256" key="5">
    <source>
        <dbReference type="ARBA" id="ARBA00023136"/>
    </source>
</evidence>
<evidence type="ECO:0000259" key="8">
    <source>
        <dbReference type="Pfam" id="PF01602"/>
    </source>
</evidence>
<feature type="compositionally biased region" description="Low complexity" evidence="7">
    <location>
        <begin position="565"/>
        <end position="594"/>
    </location>
</feature>
<dbReference type="GO" id="GO:0016192">
    <property type="term" value="P:vesicle-mediated transport"/>
    <property type="evidence" value="ECO:0007669"/>
    <property type="project" value="InterPro"/>
</dbReference>
<keyword evidence="3 6" id="KW-0813">Transport</keyword>
<dbReference type="InterPro" id="IPR013037">
    <property type="entry name" value="Clathrin_b-adaptin_app_Ig-like"/>
</dbReference>
<proteinExistence type="inferred from homology"/>
<dbReference type="AlphaFoldDB" id="A0A0L0TF75"/>
<comment type="subcellular location">
    <subcellularLocation>
        <location evidence="1">Endomembrane system</location>
    </subcellularLocation>
</comment>
<sequence length="874" mass="91859">MTVGKDVSGLFADVLKCMQTDDLELKKLVYLYLMNYAKTQPELVILAVNSFVKDADDPNPLIRALAVRTMGCLRADRIVDYLMEPLRKTLKDTDPYVRKTAAICVAKMYDLKPQSTIDNGFVASLQDLLSDPNPMVVANAVAALREIQDNPRTKSPVLVVNTVVLHKLLAALNECTEWGQIFILESLADYAPNDVHEARNVIERVMPRLSHANGSVVLAAIRVLLTYLDYLGNAEGADQVAAMVVKKMSPPLVTLLASTPEMTYVALRNISIILQRRPDVLANEIRVFFCKYNDPPYVKLEKLDVMMRLTSERNVDAVLTELKEYANEVDVEFVRTAIRAMGTCAIKIEAAAERCVGALLDLIKTRVAHVVQESMVVLKDIFRRYPGRYEGIIPILCEHLDVLDEEEARAALLWIVGEHADRIANAGDLLQVFVDGFADEHVAVQLQLLTAAIKCFLRRPETQPLVQQVLQLATASDLPDLRDRAFVYWRLLSSGAAVRDVVAACPPIEYEPAHQLSPGLLSELVRHLGTLAAVKQQPVATVVPAKELIARGDDEDEDDEVQITPSASAASGPNGAASLPSPVPARANVGAPAPAAPASIPNLLDLDFDAPAPAPTSASAAAAPTSLLDLLGSSPPKSASVSAVPVNDDLMGVLGLGMPSSSSSATASSSAPRAIPTSTSSPLDALAGLGDLLGPSTSAPSPMSGAPGLATAVAAAAASGTPPSTKPVLLARDAGKGLEIRGLFTGPNPASGALELDFANHTSSPLSDFAIQFNKSTLGLNPAAALSSVMGTATVAPGATASARLPVVSGVAGMTQTTVPPEMVQVAVKTTAGIVYFVASVPAGWMAAIGGGAGSPTVGNAGPSVGGGLDGLLL</sequence>
<dbReference type="Gene3D" id="2.60.40.1150">
    <property type="match status" value="1"/>
</dbReference>
<dbReference type="Gene3D" id="1.25.10.10">
    <property type="entry name" value="Leucine-rich Repeat Variant"/>
    <property type="match status" value="1"/>
</dbReference>
<feature type="region of interest" description="Disordered" evidence="7">
    <location>
        <begin position="659"/>
        <end position="706"/>
    </location>
</feature>
<dbReference type="InterPro" id="IPR013041">
    <property type="entry name" value="Clathrin_app_Ig-like_sf"/>
</dbReference>
<dbReference type="InterPro" id="IPR016342">
    <property type="entry name" value="AP_complex_bsu_1_2_4"/>
</dbReference>
<dbReference type="Proteomes" id="UP000054350">
    <property type="component" value="Unassembled WGS sequence"/>
</dbReference>
<dbReference type="GO" id="GO:0030117">
    <property type="term" value="C:membrane coat"/>
    <property type="evidence" value="ECO:0007669"/>
    <property type="project" value="InterPro"/>
</dbReference>
<dbReference type="GO" id="GO:0012505">
    <property type="term" value="C:endomembrane system"/>
    <property type="evidence" value="ECO:0007669"/>
    <property type="project" value="UniProtKB-SubCell"/>
</dbReference>